<reference evidence="2 3" key="1">
    <citation type="submission" date="2015-09" db="EMBL/GenBank/DDBJ databases">
        <title>Sorangium comparison.</title>
        <authorList>
            <person name="Zaburannyi N."/>
            <person name="Bunk B."/>
            <person name="Overmann J."/>
            <person name="Mueller R."/>
        </authorList>
    </citation>
    <scope>NUCLEOTIDE SEQUENCE [LARGE SCALE GENOMIC DNA]</scope>
    <source>
        <strain evidence="2 3">So ce26</strain>
    </source>
</reference>
<protein>
    <recommendedName>
        <fullName evidence="4">YdhG-like domain-containing protein</fullName>
    </recommendedName>
</protein>
<accession>A0A2L0ELC8</accession>
<dbReference type="Proteomes" id="UP000238348">
    <property type="component" value="Chromosome"/>
</dbReference>
<gene>
    <name evidence="2" type="ORF">SOCE26_014950</name>
</gene>
<sequence>MAAAKKATKATKATTTKAPATKTKTTATATATKATATKPKAPAAKTTATKAPATKAKPTKPAATGAGREGTFEALRSILQRHARDLVVVHDTPDNYYLDTRTMGPNKKPLFFGAARAGRAYTSFYLMPVYSDPELLDGVSPELKKHMQGKSCFNLKKPEPALLAELEALTGRCFERWKASGRI</sequence>
<proteinExistence type="predicted"/>
<organism evidence="2 3">
    <name type="scientific">Sorangium cellulosum</name>
    <name type="common">Polyangium cellulosum</name>
    <dbReference type="NCBI Taxonomy" id="56"/>
    <lineage>
        <taxon>Bacteria</taxon>
        <taxon>Pseudomonadati</taxon>
        <taxon>Myxococcota</taxon>
        <taxon>Polyangia</taxon>
        <taxon>Polyangiales</taxon>
        <taxon>Polyangiaceae</taxon>
        <taxon>Sorangium</taxon>
    </lineage>
</organism>
<evidence type="ECO:0008006" key="4">
    <source>
        <dbReference type="Google" id="ProtNLM"/>
    </source>
</evidence>
<dbReference type="AlphaFoldDB" id="A0A2L0ELC8"/>
<feature type="compositionally biased region" description="Low complexity" evidence="1">
    <location>
        <begin position="1"/>
        <end position="64"/>
    </location>
</feature>
<evidence type="ECO:0000313" key="3">
    <source>
        <dbReference type="Proteomes" id="UP000238348"/>
    </source>
</evidence>
<name>A0A2L0ELC8_SORCE</name>
<dbReference type="EMBL" id="CP012673">
    <property type="protein sequence ID" value="AUX40098.1"/>
    <property type="molecule type" value="Genomic_DNA"/>
</dbReference>
<feature type="region of interest" description="Disordered" evidence="1">
    <location>
        <begin position="1"/>
        <end position="69"/>
    </location>
</feature>
<evidence type="ECO:0000313" key="2">
    <source>
        <dbReference type="EMBL" id="AUX40098.1"/>
    </source>
</evidence>
<evidence type="ECO:0000256" key="1">
    <source>
        <dbReference type="SAM" id="MobiDB-lite"/>
    </source>
</evidence>